<dbReference type="EMBL" id="JACIIZ010000023">
    <property type="protein sequence ID" value="MBB6255041.1"/>
    <property type="molecule type" value="Genomic_DNA"/>
</dbReference>
<dbReference type="GO" id="GO:0046872">
    <property type="term" value="F:metal ion binding"/>
    <property type="evidence" value="ECO:0007669"/>
    <property type="project" value="UniProtKB-KW"/>
</dbReference>
<keyword evidence="3" id="KW-0328">Glycosyltransferase</keyword>
<keyword evidence="11" id="KW-0472">Membrane</keyword>
<accession>A0A7X0B4X3</accession>
<sequence length="449" mass="49438">MANCYFISCHRDRDHVSDLFRFLYRPGHLYILHHDEKAPPLLRDLISRLAVAFPNVMALPAHLHSWGGYSLVATALRAMEAALKSGHSWEHFFWLSEQHLPLFSQDSPGWGLEVGTSYCDAIAVEPMYAEGRADVLHRFSMDFRELPGVGCFGEQPATMDGGFMACLWHGGNWLVLARAACEILCAQAADPVIAAPFVASALPDETFLQSLLMTAAGRGEARVLGQSPTYVAWPHLCGNADMLCTPENVHVAREQGRLFIRKRPLELPLKMRGEMEAMAVLDAAALEARLSTVEVPEPEIPIRDVQPLVQHVAAGMAGLEGYTVRVFDPAVLGNVPAFYMTITPDHAPEDLRGLRLCLLSEDLRNFKVLIAIHPPEGAGWAPVTVRGRHAYPLRVRVYDLFLEREVVIADETDGGFVTLAANGDLTPLDQTIHRYLGHMEALVAAAGQA</sequence>
<keyword evidence="8" id="KW-0735">Signal-anchor</keyword>
<keyword evidence="6" id="KW-0479">Metal-binding</keyword>
<name>A0A7X0B4X3_9PROT</name>
<comment type="caution">
    <text evidence="15">The sequence shown here is derived from an EMBL/GenBank/DDBJ whole genome shotgun (WGS) entry which is preliminary data.</text>
</comment>
<reference evidence="15 16" key="1">
    <citation type="submission" date="2020-08" db="EMBL/GenBank/DDBJ databases">
        <title>Genomic Encyclopedia of Type Strains, Phase IV (KMG-IV): sequencing the most valuable type-strain genomes for metagenomic binning, comparative biology and taxonomic classification.</title>
        <authorList>
            <person name="Goeker M."/>
        </authorList>
    </citation>
    <scope>NUCLEOTIDE SEQUENCE [LARGE SCALE GENOMIC DNA]</scope>
    <source>
        <strain evidence="15 16">DSM 22198</strain>
    </source>
</reference>
<comment type="subcellular location">
    <subcellularLocation>
        <location evidence="2">Endoplasmic reticulum membrane</location>
        <topology evidence="2">Single-pass type II membrane protein</topology>
    </subcellularLocation>
    <subcellularLocation>
        <location evidence="1">Golgi apparatus membrane</location>
        <topology evidence="1">Single-pass type II membrane protein</topology>
    </subcellularLocation>
</comment>
<evidence type="ECO:0000256" key="3">
    <source>
        <dbReference type="ARBA" id="ARBA00022676"/>
    </source>
</evidence>
<keyword evidence="12" id="KW-1015">Disulfide bond</keyword>
<evidence type="ECO:0000256" key="6">
    <source>
        <dbReference type="ARBA" id="ARBA00022723"/>
    </source>
</evidence>
<evidence type="ECO:0000313" key="16">
    <source>
        <dbReference type="Proteomes" id="UP000539175"/>
    </source>
</evidence>
<keyword evidence="5" id="KW-0812">Transmembrane</keyword>
<keyword evidence="7" id="KW-0256">Endoplasmic reticulum</keyword>
<evidence type="ECO:0000256" key="7">
    <source>
        <dbReference type="ARBA" id="ARBA00022824"/>
    </source>
</evidence>
<dbReference type="Proteomes" id="UP000539175">
    <property type="component" value="Unassembled WGS sequence"/>
</dbReference>
<dbReference type="GO" id="GO:0050650">
    <property type="term" value="P:chondroitin sulfate proteoglycan biosynthetic process"/>
    <property type="evidence" value="ECO:0007669"/>
    <property type="project" value="TreeGrafter"/>
</dbReference>
<dbReference type="InterPro" id="IPR043538">
    <property type="entry name" value="XYLT"/>
</dbReference>
<gene>
    <name evidence="15" type="ORF">FHS74_005637</name>
</gene>
<dbReference type="GO" id="GO:0030158">
    <property type="term" value="F:protein xylosyltransferase activity"/>
    <property type="evidence" value="ECO:0007669"/>
    <property type="project" value="InterPro"/>
</dbReference>
<evidence type="ECO:0000256" key="1">
    <source>
        <dbReference type="ARBA" id="ARBA00004323"/>
    </source>
</evidence>
<evidence type="ECO:0000256" key="9">
    <source>
        <dbReference type="ARBA" id="ARBA00022989"/>
    </source>
</evidence>
<evidence type="ECO:0000256" key="8">
    <source>
        <dbReference type="ARBA" id="ARBA00022968"/>
    </source>
</evidence>
<keyword evidence="9" id="KW-1133">Transmembrane helix</keyword>
<keyword evidence="13" id="KW-0325">Glycoprotein</keyword>
<evidence type="ECO:0000256" key="14">
    <source>
        <dbReference type="ARBA" id="ARBA00042865"/>
    </source>
</evidence>
<keyword evidence="16" id="KW-1185">Reference proteome</keyword>
<protein>
    <recommendedName>
        <fullName evidence="14">Peptide O-xylosyltransferase</fullName>
    </recommendedName>
</protein>
<keyword evidence="10" id="KW-0333">Golgi apparatus</keyword>
<evidence type="ECO:0000256" key="5">
    <source>
        <dbReference type="ARBA" id="ARBA00022692"/>
    </source>
</evidence>
<evidence type="ECO:0000256" key="10">
    <source>
        <dbReference type="ARBA" id="ARBA00023034"/>
    </source>
</evidence>
<dbReference type="PANTHER" id="PTHR46025">
    <property type="entry name" value="XYLOSYLTRANSFERASE OXT"/>
    <property type="match status" value="1"/>
</dbReference>
<dbReference type="RefSeq" id="WP_184807560.1">
    <property type="nucleotide sequence ID" value="NZ_JACIIZ010000023.1"/>
</dbReference>
<evidence type="ECO:0000256" key="4">
    <source>
        <dbReference type="ARBA" id="ARBA00022679"/>
    </source>
</evidence>
<dbReference type="AlphaFoldDB" id="A0A7X0B4X3"/>
<organism evidence="15 16">
    <name type="scientific">Nitrospirillum iridis</name>
    <dbReference type="NCBI Taxonomy" id="765888"/>
    <lineage>
        <taxon>Bacteria</taxon>
        <taxon>Pseudomonadati</taxon>
        <taxon>Pseudomonadota</taxon>
        <taxon>Alphaproteobacteria</taxon>
        <taxon>Rhodospirillales</taxon>
        <taxon>Azospirillaceae</taxon>
        <taxon>Nitrospirillum</taxon>
    </lineage>
</organism>
<evidence type="ECO:0000313" key="15">
    <source>
        <dbReference type="EMBL" id="MBB6255041.1"/>
    </source>
</evidence>
<evidence type="ECO:0000256" key="11">
    <source>
        <dbReference type="ARBA" id="ARBA00023136"/>
    </source>
</evidence>
<evidence type="ECO:0000256" key="12">
    <source>
        <dbReference type="ARBA" id="ARBA00023157"/>
    </source>
</evidence>
<dbReference type="InterPro" id="IPR003406">
    <property type="entry name" value="Glyco_trans_14"/>
</dbReference>
<evidence type="ECO:0000256" key="13">
    <source>
        <dbReference type="ARBA" id="ARBA00023180"/>
    </source>
</evidence>
<dbReference type="PANTHER" id="PTHR46025:SF3">
    <property type="entry name" value="XYLOSYLTRANSFERASE OXT"/>
    <property type="match status" value="1"/>
</dbReference>
<dbReference type="GO" id="GO:0016020">
    <property type="term" value="C:membrane"/>
    <property type="evidence" value="ECO:0007669"/>
    <property type="project" value="InterPro"/>
</dbReference>
<evidence type="ECO:0000256" key="2">
    <source>
        <dbReference type="ARBA" id="ARBA00004648"/>
    </source>
</evidence>
<dbReference type="Pfam" id="PF02485">
    <property type="entry name" value="Branch"/>
    <property type="match status" value="1"/>
</dbReference>
<dbReference type="GO" id="GO:0015012">
    <property type="term" value="P:heparan sulfate proteoglycan biosynthetic process"/>
    <property type="evidence" value="ECO:0007669"/>
    <property type="project" value="TreeGrafter"/>
</dbReference>
<keyword evidence="4" id="KW-0808">Transferase</keyword>
<proteinExistence type="predicted"/>